<dbReference type="Gene3D" id="3.40.50.300">
    <property type="entry name" value="P-loop containing nucleotide triphosphate hydrolases"/>
    <property type="match status" value="1"/>
</dbReference>
<dbReference type="InterPro" id="IPR027417">
    <property type="entry name" value="P-loop_NTPase"/>
</dbReference>
<gene>
    <name evidence="2" type="ORF">FKY71_16565</name>
</gene>
<dbReference type="InterPro" id="IPR051220">
    <property type="entry name" value="TFA_Chaperone"/>
</dbReference>
<dbReference type="Pfam" id="PF05876">
    <property type="entry name" value="GpA_ATPase"/>
    <property type="match status" value="1"/>
</dbReference>
<proteinExistence type="predicted"/>
<feature type="domain" description="Phage terminase large subunit GpA ATPase" evidence="1">
    <location>
        <begin position="50"/>
        <end position="227"/>
    </location>
</feature>
<organism evidence="2 3">
    <name type="scientific">Spiribacter salinus</name>
    <dbReference type="NCBI Taxonomy" id="1335746"/>
    <lineage>
        <taxon>Bacteria</taxon>
        <taxon>Pseudomonadati</taxon>
        <taxon>Pseudomonadota</taxon>
        <taxon>Gammaproteobacteria</taxon>
        <taxon>Chromatiales</taxon>
        <taxon>Ectothiorhodospiraceae</taxon>
        <taxon>Spiribacter</taxon>
    </lineage>
</organism>
<feature type="non-terminal residue" evidence="2">
    <location>
        <position position="235"/>
    </location>
</feature>
<evidence type="ECO:0000313" key="2">
    <source>
        <dbReference type="EMBL" id="TQE96508.1"/>
    </source>
</evidence>
<dbReference type="GO" id="GO:0016887">
    <property type="term" value="F:ATP hydrolysis activity"/>
    <property type="evidence" value="ECO:0007669"/>
    <property type="project" value="InterPro"/>
</dbReference>
<dbReference type="PANTHER" id="PTHR34413">
    <property type="entry name" value="PROPHAGE TAIL FIBER ASSEMBLY PROTEIN HOMOLOG TFAE-RELATED-RELATED"/>
    <property type="match status" value="1"/>
</dbReference>
<comment type="caution">
    <text evidence="2">The sequence shown here is derived from an EMBL/GenBank/DDBJ whole genome shotgun (WGS) entry which is preliminary data.</text>
</comment>
<dbReference type="EMBL" id="VIFK01000339">
    <property type="protein sequence ID" value="TQE96508.1"/>
    <property type="molecule type" value="Genomic_DNA"/>
</dbReference>
<dbReference type="InterPro" id="IPR046453">
    <property type="entry name" value="GpA_ATPase"/>
</dbReference>
<dbReference type="PANTHER" id="PTHR34413:SF2">
    <property type="entry name" value="PROPHAGE TAIL FIBER ASSEMBLY PROTEIN HOMOLOG TFAE-RELATED"/>
    <property type="match status" value="1"/>
</dbReference>
<reference evidence="2 3" key="1">
    <citation type="submission" date="2019-06" db="EMBL/GenBank/DDBJ databases">
        <title>Metagenome assembled Genome of Spiribacter salinus SL48-SHIP from the microbial mat of Salt Lake 48 (Novosibirsk region, Russia).</title>
        <authorList>
            <person name="Shipova A."/>
            <person name="Rozanov A.S."/>
            <person name="Bryanskaya A.V."/>
            <person name="Peltek S.E."/>
        </authorList>
    </citation>
    <scope>NUCLEOTIDE SEQUENCE [LARGE SCALE GENOMIC DNA]</scope>
    <source>
        <strain evidence="2">SL48-SHIP-2</strain>
    </source>
</reference>
<dbReference type="AlphaFoldDB" id="A0A540VIA7"/>
<accession>A0A540VIA7</accession>
<evidence type="ECO:0000313" key="3">
    <source>
        <dbReference type="Proteomes" id="UP000315400"/>
    </source>
</evidence>
<dbReference type="Proteomes" id="UP000315400">
    <property type="component" value="Unassembled WGS sequence"/>
</dbReference>
<name>A0A540VIA7_9GAMM</name>
<evidence type="ECO:0000259" key="1">
    <source>
        <dbReference type="Pfam" id="PF05876"/>
    </source>
</evidence>
<protein>
    <submittedName>
        <fullName evidence="2">Phage terminase large subunit family protein</fullName>
    </submittedName>
</protein>
<sequence length="235" mass="26533">MNSTSLISQTRESINAALATGLGSLRKPVPLKLSDWSERHFYLSTESSYVEGPWRCLSYQREPMDVIGNDDVHENWFIKGARVGYTKMIMAASQYLAAHKRRNGAIWQPTDADRDEFVKTEIEPAIRDNPELIRIFPAFEKKSKHNTLALKQFVGAALHLRGGKAAKNYRRLTVDYVMLDEIDGFDQNIEGEGPPHQLATRRVKGANFPKAVFGSTPFTKGMSMIEDGEARCELR</sequence>